<dbReference type="EC" id="5.2.1.8" evidence="3"/>
<dbReference type="InterPro" id="IPR044665">
    <property type="entry name" value="E_coli_cyclophilin_A-like"/>
</dbReference>
<gene>
    <name evidence="5" type="ORF">C8D97_11644</name>
</gene>
<comment type="caution">
    <text evidence="5">The sequence shown here is derived from an EMBL/GenBank/DDBJ whole genome shotgun (WGS) entry which is preliminary data.</text>
</comment>
<feature type="chain" id="PRO_5016191866" description="Peptidyl-prolyl cis-trans isomerase" evidence="3">
    <location>
        <begin position="31"/>
        <end position="264"/>
    </location>
</feature>
<evidence type="ECO:0000256" key="3">
    <source>
        <dbReference type="RuleBase" id="RU363019"/>
    </source>
</evidence>
<evidence type="ECO:0000313" key="6">
    <source>
        <dbReference type="Proteomes" id="UP000245790"/>
    </source>
</evidence>
<feature type="domain" description="PPIase cyclophilin-type" evidence="4">
    <location>
        <begin position="29"/>
        <end position="203"/>
    </location>
</feature>
<dbReference type="PANTHER" id="PTHR43246">
    <property type="entry name" value="PEPTIDYL-PROLYL CIS-TRANS ISOMERASE CYP38, CHLOROPLASTIC"/>
    <property type="match status" value="1"/>
</dbReference>
<dbReference type="GO" id="GO:0003755">
    <property type="term" value="F:peptidyl-prolyl cis-trans isomerase activity"/>
    <property type="evidence" value="ECO:0007669"/>
    <property type="project" value="UniProtKB-UniRule"/>
</dbReference>
<comment type="catalytic activity">
    <reaction evidence="3">
        <text>[protein]-peptidylproline (omega=180) = [protein]-peptidylproline (omega=0)</text>
        <dbReference type="Rhea" id="RHEA:16237"/>
        <dbReference type="Rhea" id="RHEA-COMP:10747"/>
        <dbReference type="Rhea" id="RHEA-COMP:10748"/>
        <dbReference type="ChEBI" id="CHEBI:83833"/>
        <dbReference type="ChEBI" id="CHEBI:83834"/>
        <dbReference type="EC" id="5.2.1.8"/>
    </reaction>
</comment>
<evidence type="ECO:0000256" key="2">
    <source>
        <dbReference type="ARBA" id="ARBA00023235"/>
    </source>
</evidence>
<keyword evidence="1 3" id="KW-0697">Rotamase</keyword>
<evidence type="ECO:0000313" key="5">
    <source>
        <dbReference type="EMBL" id="PWK43630.1"/>
    </source>
</evidence>
<dbReference type="InterPro" id="IPR029000">
    <property type="entry name" value="Cyclophilin-like_dom_sf"/>
</dbReference>
<evidence type="ECO:0000259" key="4">
    <source>
        <dbReference type="PROSITE" id="PS50072"/>
    </source>
</evidence>
<proteinExistence type="inferred from homology"/>
<dbReference type="SUPFAM" id="SSF50891">
    <property type="entry name" value="Cyclophilin-like"/>
    <property type="match status" value="1"/>
</dbReference>
<accession>A0A316FB81</accession>
<name>A0A316FB81_9GAMM</name>
<dbReference type="RefSeq" id="WP_210204986.1">
    <property type="nucleotide sequence ID" value="NZ_QGGU01000016.1"/>
</dbReference>
<dbReference type="PRINTS" id="PR00153">
    <property type="entry name" value="CSAPPISMRASE"/>
</dbReference>
<comment type="similarity">
    <text evidence="3">Belongs to the cyclophilin-type PPIase family.</text>
</comment>
<protein>
    <recommendedName>
        <fullName evidence="3">Peptidyl-prolyl cis-trans isomerase</fullName>
        <shortName evidence="3">PPIase</shortName>
        <ecNumber evidence="3">5.2.1.8</ecNumber>
    </recommendedName>
</protein>
<dbReference type="Pfam" id="PF00160">
    <property type="entry name" value="Pro_isomerase"/>
    <property type="match status" value="1"/>
</dbReference>
<sequence>MSTRIIMLKATSIVLTLFTASLLFNSNAQATIVEFQTNHGNFRVNLFDQATPQTVENFLGYVDTAAYQNTIIHRSVDVEDENGEVKDFIIQGGAYVFPDQLPLTEVASNGPILNEPVYSNVRGTIAMAKLGGDPNSASSQWFFNLGDNSASLDPQNGGFTVFGQVIDGGMETVDTLAAFPTFAFGGALASLPLANYTDDDFGDEVTPGAENFLIVEAIVVVDNNVNSAANLSPVTNTSINDDGGTLSWAVVLLLTLVSLRRRFK</sequence>
<feature type="signal peptide" evidence="3">
    <location>
        <begin position="1"/>
        <end position="30"/>
    </location>
</feature>
<keyword evidence="2 3" id="KW-0413">Isomerase</keyword>
<reference evidence="5 6" key="1">
    <citation type="submission" date="2018-05" db="EMBL/GenBank/DDBJ databases">
        <title>Genomic Encyclopedia of Type Strains, Phase IV (KMG-IV): sequencing the most valuable type-strain genomes for metagenomic binning, comparative biology and taxonomic classification.</title>
        <authorList>
            <person name="Goeker M."/>
        </authorList>
    </citation>
    <scope>NUCLEOTIDE SEQUENCE [LARGE SCALE GENOMIC DNA]</scope>
    <source>
        <strain evidence="5 6">DSM 25350</strain>
    </source>
</reference>
<dbReference type="Gene3D" id="2.40.100.10">
    <property type="entry name" value="Cyclophilin-like"/>
    <property type="match status" value="1"/>
</dbReference>
<dbReference type="PROSITE" id="PS50072">
    <property type="entry name" value="CSA_PPIASE_2"/>
    <property type="match status" value="1"/>
</dbReference>
<dbReference type="InterPro" id="IPR020008">
    <property type="entry name" value="GlyGly_CTERM"/>
</dbReference>
<dbReference type="AlphaFoldDB" id="A0A316FB81"/>
<evidence type="ECO:0000256" key="1">
    <source>
        <dbReference type="ARBA" id="ARBA00023110"/>
    </source>
</evidence>
<dbReference type="NCBIfam" id="TIGR03501">
    <property type="entry name" value="GlyGly_CTERM"/>
    <property type="match status" value="1"/>
</dbReference>
<dbReference type="InterPro" id="IPR002130">
    <property type="entry name" value="Cyclophilin-type_PPIase_dom"/>
</dbReference>
<organism evidence="5 6">
    <name type="scientific">Pleionea mediterranea</name>
    <dbReference type="NCBI Taxonomy" id="523701"/>
    <lineage>
        <taxon>Bacteria</taxon>
        <taxon>Pseudomonadati</taxon>
        <taxon>Pseudomonadota</taxon>
        <taxon>Gammaproteobacteria</taxon>
        <taxon>Oceanospirillales</taxon>
        <taxon>Pleioneaceae</taxon>
        <taxon>Pleionea</taxon>
    </lineage>
</organism>
<comment type="function">
    <text evidence="3">PPIases accelerate the folding of proteins. It catalyzes the cis-trans isomerization of proline imidic peptide bonds in oligopeptides.</text>
</comment>
<keyword evidence="6" id="KW-1185">Reference proteome</keyword>
<keyword evidence="3" id="KW-0732">Signal</keyword>
<dbReference type="EMBL" id="QGGU01000016">
    <property type="protein sequence ID" value="PWK43630.1"/>
    <property type="molecule type" value="Genomic_DNA"/>
</dbReference>
<dbReference type="Proteomes" id="UP000245790">
    <property type="component" value="Unassembled WGS sequence"/>
</dbReference>